<organism evidence="2 3">
    <name type="scientific">Heterorhabditis bacteriophora</name>
    <name type="common">Entomopathogenic nematode worm</name>
    <dbReference type="NCBI Taxonomy" id="37862"/>
    <lineage>
        <taxon>Eukaryota</taxon>
        <taxon>Metazoa</taxon>
        <taxon>Ecdysozoa</taxon>
        <taxon>Nematoda</taxon>
        <taxon>Chromadorea</taxon>
        <taxon>Rhabditida</taxon>
        <taxon>Rhabditina</taxon>
        <taxon>Rhabditomorpha</taxon>
        <taxon>Strongyloidea</taxon>
        <taxon>Heterorhabditidae</taxon>
        <taxon>Heterorhabditis</taxon>
    </lineage>
</organism>
<evidence type="ECO:0000313" key="2">
    <source>
        <dbReference type="Proteomes" id="UP000095283"/>
    </source>
</evidence>
<name>A0A1I7X3B3_HETBA</name>
<evidence type="ECO:0000256" key="1">
    <source>
        <dbReference type="SAM" id="MobiDB-lite"/>
    </source>
</evidence>
<dbReference type="AlphaFoldDB" id="A0A1I7X3B3"/>
<dbReference type="WBParaSite" id="Hba_11905">
    <property type="protein sequence ID" value="Hba_11905"/>
    <property type="gene ID" value="Hba_11905"/>
</dbReference>
<protein>
    <submittedName>
        <fullName evidence="3">Peptidylprolyl isomerase</fullName>
    </submittedName>
</protein>
<evidence type="ECO:0000313" key="3">
    <source>
        <dbReference type="WBParaSite" id="Hba_11905"/>
    </source>
</evidence>
<accession>A0A1I7X3B3</accession>
<reference evidence="3" key="1">
    <citation type="submission" date="2016-11" db="UniProtKB">
        <authorList>
            <consortium name="WormBaseParasite"/>
        </authorList>
    </citation>
    <scope>IDENTIFICATION</scope>
</reference>
<proteinExistence type="predicted"/>
<sequence>MNYELQMALGPPNDTASVLSRYGSVLMAFEGRKSASNRGKDGQYTDTLCGKYRGRELPPKTASVRAMNSI</sequence>
<dbReference type="Proteomes" id="UP000095283">
    <property type="component" value="Unplaced"/>
</dbReference>
<feature type="region of interest" description="Disordered" evidence="1">
    <location>
        <begin position="35"/>
        <end position="70"/>
    </location>
</feature>
<keyword evidence="2" id="KW-1185">Reference proteome</keyword>